<evidence type="ECO:0000256" key="1">
    <source>
        <dbReference type="ARBA" id="ARBA00004496"/>
    </source>
</evidence>
<name>A0A1E5P1R4_9ACTN</name>
<comment type="function">
    <text evidence="11">Acts as a transcriptional regulator. Probably redox-responsive. The apo- but not holo-form probably binds DNA.</text>
</comment>
<evidence type="ECO:0000256" key="3">
    <source>
        <dbReference type="ARBA" id="ARBA00022485"/>
    </source>
</evidence>
<keyword evidence="5 11" id="KW-0408">Iron</keyword>
<dbReference type="RefSeq" id="WP_069933565.1">
    <property type="nucleotide sequence ID" value="NZ_MEHJ01000001.1"/>
</dbReference>
<evidence type="ECO:0000259" key="12">
    <source>
        <dbReference type="PROSITE" id="PS51674"/>
    </source>
</evidence>
<feature type="binding site" evidence="11">
    <location>
        <position position="40"/>
    </location>
    <ligand>
        <name>[4Fe-4S] cluster</name>
        <dbReference type="ChEBI" id="CHEBI:49883"/>
    </ligand>
</feature>
<evidence type="ECO:0000256" key="10">
    <source>
        <dbReference type="ARBA" id="ARBA00023163"/>
    </source>
</evidence>
<comment type="similarity">
    <text evidence="2 11">Belongs to the WhiB family.</text>
</comment>
<keyword evidence="14" id="KW-1185">Reference proteome</keyword>
<accession>A0A1E5P1R4</accession>
<dbReference type="Proteomes" id="UP000095759">
    <property type="component" value="Unassembled WGS sequence"/>
</dbReference>
<dbReference type="InterPro" id="IPR003482">
    <property type="entry name" value="Whib"/>
</dbReference>
<evidence type="ECO:0000313" key="13">
    <source>
        <dbReference type="EMBL" id="OEJ23466.1"/>
    </source>
</evidence>
<keyword evidence="8 11" id="KW-0238">DNA-binding</keyword>
<comment type="subcellular location">
    <subcellularLocation>
        <location evidence="1 11">Cytoplasm</location>
    </subcellularLocation>
</comment>
<keyword evidence="9 11" id="KW-1015">Disulfide bond</keyword>
<protein>
    <recommendedName>
        <fullName evidence="11">Transcriptional regulator WhiB</fullName>
    </recommendedName>
</protein>
<dbReference type="GO" id="GO:0005737">
    <property type="term" value="C:cytoplasm"/>
    <property type="evidence" value="ECO:0007669"/>
    <property type="project" value="UniProtKB-SubCell"/>
</dbReference>
<evidence type="ECO:0000256" key="9">
    <source>
        <dbReference type="ARBA" id="ARBA00023157"/>
    </source>
</evidence>
<keyword evidence="3 11" id="KW-0004">4Fe-4S</keyword>
<dbReference type="STRING" id="285458.BGM19_34665"/>
<keyword evidence="11" id="KW-0963">Cytoplasm</keyword>
<dbReference type="GO" id="GO:0045454">
    <property type="term" value="P:cell redox homeostasis"/>
    <property type="evidence" value="ECO:0007669"/>
    <property type="project" value="TreeGrafter"/>
</dbReference>
<dbReference type="GO" id="GO:0051539">
    <property type="term" value="F:4 iron, 4 sulfur cluster binding"/>
    <property type="evidence" value="ECO:0007669"/>
    <property type="project" value="UniProtKB-UniRule"/>
</dbReference>
<comment type="PTM">
    <text evidence="11">Upon Fe-S cluster removal intramolecular disulfide bonds are formed.</text>
</comment>
<feature type="domain" description="4Fe-4S Wbl-type" evidence="12">
    <location>
        <begin position="8"/>
        <end position="70"/>
    </location>
</feature>
<dbReference type="PANTHER" id="PTHR38839">
    <property type="entry name" value="TRANSCRIPTIONAL REGULATOR WHID-RELATED"/>
    <property type="match status" value="1"/>
</dbReference>
<comment type="PTM">
    <text evidence="11">The Fe-S cluster can be nitrosylated by nitric oxide (NO).</text>
</comment>
<evidence type="ECO:0000256" key="4">
    <source>
        <dbReference type="ARBA" id="ARBA00022723"/>
    </source>
</evidence>
<dbReference type="HAMAP" id="MF_01479">
    <property type="entry name" value="WhiB"/>
    <property type="match status" value="1"/>
</dbReference>
<evidence type="ECO:0000256" key="5">
    <source>
        <dbReference type="ARBA" id="ARBA00023004"/>
    </source>
</evidence>
<gene>
    <name evidence="11" type="primary">whiB</name>
    <name evidence="13" type="ORF">AS594_02145</name>
</gene>
<dbReference type="GO" id="GO:0045892">
    <property type="term" value="P:negative regulation of DNA-templated transcription"/>
    <property type="evidence" value="ECO:0007669"/>
    <property type="project" value="TreeGrafter"/>
</dbReference>
<dbReference type="PANTHER" id="PTHR38839:SF6">
    <property type="entry name" value="TRANSCRIPTIONAL REGULATOR WHIB1"/>
    <property type="match status" value="1"/>
</dbReference>
<evidence type="ECO:0000256" key="7">
    <source>
        <dbReference type="ARBA" id="ARBA00023015"/>
    </source>
</evidence>
<comment type="cofactor">
    <cofactor evidence="11">
        <name>[4Fe-4S] cluster</name>
        <dbReference type="ChEBI" id="CHEBI:49883"/>
    </cofactor>
    <text evidence="11">Binds 1 [4Fe-4S] cluster per subunit. Following nitrosylation of the [4Fe-4S] cluster binds 1 [4Fe-8(NO)] cluster per subunit.</text>
</comment>
<comment type="caution">
    <text evidence="13">The sequence shown here is derived from an EMBL/GenBank/DDBJ whole genome shotgun (WGS) entry which is preliminary data.</text>
</comment>
<organism evidence="13 14">
    <name type="scientific">Streptomyces agglomeratus</name>
    <dbReference type="NCBI Taxonomy" id="285458"/>
    <lineage>
        <taxon>Bacteria</taxon>
        <taxon>Bacillati</taxon>
        <taxon>Actinomycetota</taxon>
        <taxon>Actinomycetes</taxon>
        <taxon>Kitasatosporales</taxon>
        <taxon>Streptomycetaceae</taxon>
        <taxon>Streptomyces</taxon>
    </lineage>
</organism>
<sequence>MDWRHEAACRREDPDLFFPIGTGGPALLQIEQAKAVCRRCPVLDECLEWALEGGQDMGVCGGLTEDERRAVKRRRAARAARVRAEA</sequence>
<dbReference type="PROSITE" id="PS51674">
    <property type="entry name" value="4FE4S_WBL"/>
    <property type="match status" value="1"/>
</dbReference>
<keyword evidence="4 11" id="KW-0479">Metal-binding</keyword>
<evidence type="ECO:0000256" key="2">
    <source>
        <dbReference type="ARBA" id="ARBA00006597"/>
    </source>
</evidence>
<evidence type="ECO:0000256" key="11">
    <source>
        <dbReference type="HAMAP-Rule" id="MF_01479"/>
    </source>
</evidence>
<reference evidence="13 14" key="1">
    <citation type="submission" date="2016-08" db="EMBL/GenBank/DDBJ databases">
        <title>Complete genome sequence of Streptomyces agglomeratus strain 6-3-2, a novel anti-MRSA actinomycete isolated from Wuli of Tebit, China.</title>
        <authorList>
            <person name="Chen X."/>
        </authorList>
    </citation>
    <scope>NUCLEOTIDE SEQUENCE [LARGE SCALE GENOMIC DNA]</scope>
    <source>
        <strain evidence="13 14">6-3-2</strain>
    </source>
</reference>
<feature type="binding site" evidence="11">
    <location>
        <position position="46"/>
    </location>
    <ligand>
        <name>[4Fe-4S] cluster</name>
        <dbReference type="ChEBI" id="CHEBI:49883"/>
    </ligand>
</feature>
<dbReference type="InterPro" id="IPR034768">
    <property type="entry name" value="4FE4S_WBL"/>
</dbReference>
<keyword evidence="6 11" id="KW-0411">Iron-sulfur</keyword>
<feature type="binding site" evidence="11">
    <location>
        <position position="9"/>
    </location>
    <ligand>
        <name>[4Fe-4S] cluster</name>
        <dbReference type="ChEBI" id="CHEBI:49883"/>
    </ligand>
</feature>
<evidence type="ECO:0000256" key="8">
    <source>
        <dbReference type="ARBA" id="ARBA00023125"/>
    </source>
</evidence>
<keyword evidence="10 11" id="KW-0804">Transcription</keyword>
<evidence type="ECO:0000313" key="14">
    <source>
        <dbReference type="Proteomes" id="UP000095759"/>
    </source>
</evidence>
<dbReference type="OrthoDB" id="4250897at2"/>
<dbReference type="GO" id="GO:0035731">
    <property type="term" value="F:dinitrosyl-iron complex binding"/>
    <property type="evidence" value="ECO:0007669"/>
    <property type="project" value="UniProtKB-UniRule"/>
</dbReference>
<dbReference type="EMBL" id="MEHJ01000001">
    <property type="protein sequence ID" value="OEJ23466.1"/>
    <property type="molecule type" value="Genomic_DNA"/>
</dbReference>
<dbReference type="GO" id="GO:0047134">
    <property type="term" value="F:protein-disulfide reductase [NAD(P)H] activity"/>
    <property type="evidence" value="ECO:0007669"/>
    <property type="project" value="TreeGrafter"/>
</dbReference>
<dbReference type="GO" id="GO:0046872">
    <property type="term" value="F:metal ion binding"/>
    <property type="evidence" value="ECO:0007669"/>
    <property type="project" value="UniProtKB-KW"/>
</dbReference>
<feature type="binding site" evidence="11">
    <location>
        <position position="37"/>
    </location>
    <ligand>
        <name>[4Fe-4S] cluster</name>
        <dbReference type="ChEBI" id="CHEBI:49883"/>
    </ligand>
</feature>
<dbReference type="Pfam" id="PF02467">
    <property type="entry name" value="Whib"/>
    <property type="match status" value="1"/>
</dbReference>
<dbReference type="GO" id="GO:0003677">
    <property type="term" value="F:DNA binding"/>
    <property type="evidence" value="ECO:0007669"/>
    <property type="project" value="UniProtKB-UniRule"/>
</dbReference>
<keyword evidence="7 11" id="KW-0805">Transcription regulation</keyword>
<dbReference type="AlphaFoldDB" id="A0A1E5P1R4"/>
<evidence type="ECO:0000256" key="6">
    <source>
        <dbReference type="ARBA" id="ARBA00023014"/>
    </source>
</evidence>
<proteinExistence type="inferred from homology"/>